<proteinExistence type="predicted"/>
<comment type="caution">
    <text evidence="1">The sequence shown here is derived from an EMBL/GenBank/DDBJ whole genome shotgun (WGS) entry which is preliminary data.</text>
</comment>
<protein>
    <submittedName>
        <fullName evidence="1">Uncharacterized protein</fullName>
    </submittedName>
</protein>
<dbReference type="EMBL" id="CM020618">
    <property type="protein sequence ID" value="KAK1858364.1"/>
    <property type="molecule type" value="Genomic_DNA"/>
</dbReference>
<reference evidence="1" key="1">
    <citation type="submission" date="2019-11" db="EMBL/GenBank/DDBJ databases">
        <title>Nori genome reveals adaptations in red seaweeds to the harsh intertidal environment.</title>
        <authorList>
            <person name="Wang D."/>
            <person name="Mao Y."/>
        </authorList>
    </citation>
    <scope>NUCLEOTIDE SEQUENCE</scope>
    <source>
        <tissue evidence="1">Gametophyte</tissue>
    </source>
</reference>
<evidence type="ECO:0000313" key="1">
    <source>
        <dbReference type="EMBL" id="KAK1858364.1"/>
    </source>
</evidence>
<organism evidence="1 2">
    <name type="scientific">Pyropia yezoensis</name>
    <name type="common">Susabi-nori</name>
    <name type="synonym">Porphyra yezoensis</name>
    <dbReference type="NCBI Taxonomy" id="2788"/>
    <lineage>
        <taxon>Eukaryota</taxon>
        <taxon>Rhodophyta</taxon>
        <taxon>Bangiophyceae</taxon>
        <taxon>Bangiales</taxon>
        <taxon>Bangiaceae</taxon>
        <taxon>Pyropia</taxon>
    </lineage>
</organism>
<gene>
    <name evidence="1" type="ORF">I4F81_000972</name>
</gene>
<evidence type="ECO:0000313" key="2">
    <source>
        <dbReference type="Proteomes" id="UP000798662"/>
    </source>
</evidence>
<keyword evidence="2" id="KW-1185">Reference proteome</keyword>
<accession>A0ACC3BK55</accession>
<name>A0ACC3BK55_PYRYE</name>
<sequence length="593" mass="61435">MTVSGPGPVKPAVVTFPPTPVRAHVAVDVRADPHYSFSSSVPASSDLSPSVDLTPPAPDPKVLAVVDAAVARAAGKVDWKVLALILTGDLLGTGLLTVPNAYAQLGWVPATSAITALFFLTTYTGIRLHSLRAPGISSYAGLFHAHLGSAGRVYAAFCVHALLFMFVAGSLQVAQSSWRALFPNICGAVWVAVVGVVAWIALQARSMPAIGVLGGVSVVSAIVPVVVVIGVLREDVLRGTRAPGETSLWFGGAAGGEGGGAMVSLMDLLFAFAGHAVFFELMGEMVQPADFPKALYVSQGILFVTYIAVGATVYATVGAADWLTSPLSLSLSPSTSRAMAVMVHSLVILHVTSEMVVDGTVFIRAMQRHLQPVMHGFVNRVKYGSPTMPAAAVVGGVEMASPTSAAGGVAPVATPSTATAPLEPTAAEPPTVVPEMLPYKVAPTTDWTPSAVCWWALWSAVTVVAIVLLDLLIPSFDDLIGLAAALIASQTSLAWPAALAWGRTHHAWGGWRTALGLGRIRVPADDRVVKGASSQEPPDVKGRFSSLALLTADMAVLVIAAAFLLSGTAANVEDIVKNGTGVRKLFSCVLPAR</sequence>
<dbReference type="Proteomes" id="UP000798662">
    <property type="component" value="Chromosome 1"/>
</dbReference>